<evidence type="ECO:0000256" key="3">
    <source>
        <dbReference type="ARBA" id="ARBA00023212"/>
    </source>
</evidence>
<evidence type="ECO:0000256" key="5">
    <source>
        <dbReference type="ARBA" id="ARBA00037744"/>
    </source>
</evidence>
<evidence type="ECO:0000256" key="4">
    <source>
        <dbReference type="ARBA" id="ARBA00023273"/>
    </source>
</evidence>
<dbReference type="InterPro" id="IPR051155">
    <property type="entry name" value="Nematode_MSP"/>
</dbReference>
<dbReference type="InterPro" id="IPR000535">
    <property type="entry name" value="MSP_dom"/>
</dbReference>
<proteinExistence type="predicted"/>
<dbReference type="Proteomes" id="UP000483820">
    <property type="component" value="Chromosome X"/>
</dbReference>
<dbReference type="InterPro" id="IPR013783">
    <property type="entry name" value="Ig-like_fold"/>
</dbReference>
<dbReference type="KEGG" id="crq:GCK72_023123"/>
<dbReference type="PANTHER" id="PTHR22920:SF7">
    <property type="entry name" value="MSP DOMAIN-CONTAINING PROTEIN-RELATED"/>
    <property type="match status" value="1"/>
</dbReference>
<dbReference type="GeneID" id="9818430"/>
<sequence>MGLLLSPNEQFFQSCLDITFYIVIIQVELRGFNARYDNKHPYRNTMIISSALRIGYEIKTTNMKRLEVDPPFEVLYPKEDVLLVVSCNAFAIGQEDNNNERITVK</sequence>
<name>A0A6A5FVT0_CAERE</name>
<reference evidence="8 9" key="1">
    <citation type="submission" date="2019-12" db="EMBL/GenBank/DDBJ databases">
        <title>Chromosome-level assembly of the Caenorhabditis remanei genome.</title>
        <authorList>
            <person name="Teterina A.A."/>
            <person name="Willis J.H."/>
            <person name="Phillips P.C."/>
        </authorList>
    </citation>
    <scope>NUCLEOTIDE SEQUENCE [LARGE SCALE GENOMIC DNA]</scope>
    <source>
        <strain evidence="8 9">PX506</strain>
        <tissue evidence="8">Whole organism</tissue>
    </source>
</reference>
<dbReference type="GO" id="GO:0031143">
    <property type="term" value="C:pseudopodium"/>
    <property type="evidence" value="ECO:0007669"/>
    <property type="project" value="UniProtKB-SubCell"/>
</dbReference>
<evidence type="ECO:0000313" key="9">
    <source>
        <dbReference type="Proteomes" id="UP000483820"/>
    </source>
</evidence>
<dbReference type="Gene3D" id="2.60.40.10">
    <property type="entry name" value="Immunoglobulins"/>
    <property type="match status" value="1"/>
</dbReference>
<evidence type="ECO:0000313" key="8">
    <source>
        <dbReference type="EMBL" id="KAF1746666.1"/>
    </source>
</evidence>
<keyword evidence="3" id="KW-0206">Cytoskeleton</keyword>
<evidence type="ECO:0000256" key="2">
    <source>
        <dbReference type="ARBA" id="ARBA00022490"/>
    </source>
</evidence>
<protein>
    <recommendedName>
        <fullName evidence="7">MSP domain-containing protein</fullName>
    </recommendedName>
</protein>
<feature type="domain" description="MSP" evidence="7">
    <location>
        <begin position="2"/>
        <end position="105"/>
    </location>
</feature>
<keyword evidence="4" id="KW-0966">Cell projection</keyword>
<comment type="subcellular location">
    <subcellularLocation>
        <location evidence="6">Cell projection</location>
        <location evidence="6">Pseudopodium</location>
    </subcellularLocation>
    <subcellularLocation>
        <location evidence="1">Cytoplasm</location>
        <location evidence="1">Cytoskeleton</location>
    </subcellularLocation>
</comment>
<dbReference type="PROSITE" id="PS50202">
    <property type="entry name" value="MSP"/>
    <property type="match status" value="1"/>
</dbReference>
<dbReference type="PANTHER" id="PTHR22920">
    <property type="entry name" value="MAJOR SPERM PROTEIN"/>
    <property type="match status" value="1"/>
</dbReference>
<comment type="caution">
    <text evidence="8">The sequence shown here is derived from an EMBL/GenBank/DDBJ whole genome shotgun (WGS) entry which is preliminary data.</text>
</comment>
<dbReference type="Pfam" id="PF00635">
    <property type="entry name" value="Motile_Sperm"/>
    <property type="match status" value="1"/>
</dbReference>
<dbReference type="CTD" id="9818430"/>
<organism evidence="8 9">
    <name type="scientific">Caenorhabditis remanei</name>
    <name type="common">Caenorhabditis vulgaris</name>
    <dbReference type="NCBI Taxonomy" id="31234"/>
    <lineage>
        <taxon>Eukaryota</taxon>
        <taxon>Metazoa</taxon>
        <taxon>Ecdysozoa</taxon>
        <taxon>Nematoda</taxon>
        <taxon>Chromadorea</taxon>
        <taxon>Rhabditida</taxon>
        <taxon>Rhabditina</taxon>
        <taxon>Rhabditomorpha</taxon>
        <taxon>Rhabditoidea</taxon>
        <taxon>Rhabditidae</taxon>
        <taxon>Peloderinae</taxon>
        <taxon>Caenorhabditis</taxon>
    </lineage>
</organism>
<evidence type="ECO:0000259" key="7">
    <source>
        <dbReference type="PROSITE" id="PS50202"/>
    </source>
</evidence>
<comment type="function">
    <text evidence="5">Central component in molecular interactions underlying sperm crawling. Forms an extensive filament system that extends from sperm villipoda, along the leading edge of the pseudopod.</text>
</comment>
<dbReference type="EMBL" id="WUAV01000006">
    <property type="protein sequence ID" value="KAF1746666.1"/>
    <property type="molecule type" value="Genomic_DNA"/>
</dbReference>
<dbReference type="InterPro" id="IPR008962">
    <property type="entry name" value="PapD-like_sf"/>
</dbReference>
<gene>
    <name evidence="8" type="ORF">GCK72_023123</name>
</gene>
<dbReference type="RefSeq" id="XP_003103357.2">
    <property type="nucleotide sequence ID" value="XM_003103309.2"/>
</dbReference>
<evidence type="ECO:0000256" key="1">
    <source>
        <dbReference type="ARBA" id="ARBA00004245"/>
    </source>
</evidence>
<evidence type="ECO:0000256" key="6">
    <source>
        <dbReference type="ARBA" id="ARBA00037818"/>
    </source>
</evidence>
<dbReference type="AlphaFoldDB" id="A0A6A5FVT0"/>
<accession>A0A6A5FVT0</accession>
<dbReference type="GO" id="GO:0005856">
    <property type="term" value="C:cytoskeleton"/>
    <property type="evidence" value="ECO:0007669"/>
    <property type="project" value="UniProtKB-SubCell"/>
</dbReference>
<dbReference type="SUPFAM" id="SSF49354">
    <property type="entry name" value="PapD-like"/>
    <property type="match status" value="1"/>
</dbReference>
<keyword evidence="2" id="KW-0963">Cytoplasm</keyword>